<accession>A0A5B6UYW1</accession>
<dbReference type="EMBL" id="SMMG02000009">
    <property type="protein sequence ID" value="KAA3461772.1"/>
    <property type="molecule type" value="Genomic_DNA"/>
</dbReference>
<gene>
    <name evidence="1" type="ORF">EPI10_028320</name>
</gene>
<evidence type="ECO:0000313" key="1">
    <source>
        <dbReference type="EMBL" id="KAA3461772.1"/>
    </source>
</evidence>
<organism evidence="1 2">
    <name type="scientific">Gossypium australe</name>
    <dbReference type="NCBI Taxonomy" id="47621"/>
    <lineage>
        <taxon>Eukaryota</taxon>
        <taxon>Viridiplantae</taxon>
        <taxon>Streptophyta</taxon>
        <taxon>Embryophyta</taxon>
        <taxon>Tracheophyta</taxon>
        <taxon>Spermatophyta</taxon>
        <taxon>Magnoliopsida</taxon>
        <taxon>eudicotyledons</taxon>
        <taxon>Gunneridae</taxon>
        <taxon>Pentapetalae</taxon>
        <taxon>rosids</taxon>
        <taxon>malvids</taxon>
        <taxon>Malvales</taxon>
        <taxon>Malvaceae</taxon>
        <taxon>Malvoideae</taxon>
        <taxon>Gossypium</taxon>
    </lineage>
</organism>
<keyword evidence="2" id="KW-1185">Reference proteome</keyword>
<protein>
    <submittedName>
        <fullName evidence="1">Integrase</fullName>
    </submittedName>
</protein>
<evidence type="ECO:0000313" key="2">
    <source>
        <dbReference type="Proteomes" id="UP000325315"/>
    </source>
</evidence>
<dbReference type="AlphaFoldDB" id="A0A5B6UYW1"/>
<reference evidence="2" key="1">
    <citation type="journal article" date="2019" name="Plant Biotechnol. J.">
        <title>Genome sequencing of the Australian wild diploid species Gossypium australe highlights disease resistance and delayed gland morphogenesis.</title>
        <authorList>
            <person name="Cai Y."/>
            <person name="Cai X."/>
            <person name="Wang Q."/>
            <person name="Wang P."/>
            <person name="Zhang Y."/>
            <person name="Cai C."/>
            <person name="Xu Y."/>
            <person name="Wang K."/>
            <person name="Zhou Z."/>
            <person name="Wang C."/>
            <person name="Geng S."/>
            <person name="Li B."/>
            <person name="Dong Q."/>
            <person name="Hou Y."/>
            <person name="Wang H."/>
            <person name="Ai P."/>
            <person name="Liu Z."/>
            <person name="Yi F."/>
            <person name="Sun M."/>
            <person name="An G."/>
            <person name="Cheng J."/>
            <person name="Zhang Y."/>
            <person name="Shi Q."/>
            <person name="Xie Y."/>
            <person name="Shi X."/>
            <person name="Chang Y."/>
            <person name="Huang F."/>
            <person name="Chen Y."/>
            <person name="Hong S."/>
            <person name="Mi L."/>
            <person name="Sun Q."/>
            <person name="Zhang L."/>
            <person name="Zhou B."/>
            <person name="Peng R."/>
            <person name="Zhang X."/>
            <person name="Liu F."/>
        </authorList>
    </citation>
    <scope>NUCLEOTIDE SEQUENCE [LARGE SCALE GENOMIC DNA]</scope>
    <source>
        <strain evidence="2">cv. PA1801</strain>
    </source>
</reference>
<sequence length="94" mass="10544">MGKANVVANALGQKKNIFLGSLQYLVDLELQKTNFELKLKHDFVENGQTIKFSIGDDGMKCEIFDFVNKCLVSQQVKVKHKVSSSLLQSITILQ</sequence>
<proteinExistence type="predicted"/>
<dbReference type="Proteomes" id="UP000325315">
    <property type="component" value="Unassembled WGS sequence"/>
</dbReference>
<name>A0A5B6UYW1_9ROSI</name>
<comment type="caution">
    <text evidence="1">The sequence shown here is derived from an EMBL/GenBank/DDBJ whole genome shotgun (WGS) entry which is preliminary data.</text>
</comment>